<reference evidence="2" key="1">
    <citation type="journal article" date="2020" name="Phytopathology">
        <title>Genome Sequence Resources of Colletotrichum truncatum, C. plurivorum, C. musicola, and C. sojae: Four Species Pathogenic to Soybean (Glycine max).</title>
        <authorList>
            <person name="Rogerio F."/>
            <person name="Boufleur T.R."/>
            <person name="Ciampi-Guillardi M."/>
            <person name="Sukno S.A."/>
            <person name="Thon M.R."/>
            <person name="Massola Junior N.S."/>
            <person name="Baroncelli R."/>
        </authorList>
    </citation>
    <scope>NUCLEOTIDE SEQUENCE</scope>
    <source>
        <strain evidence="2">LFN0074</strain>
    </source>
</reference>
<evidence type="ECO:0000256" key="1">
    <source>
        <dbReference type="SAM" id="MobiDB-lite"/>
    </source>
</evidence>
<feature type="compositionally biased region" description="Basic and acidic residues" evidence="1">
    <location>
        <begin position="24"/>
        <end position="52"/>
    </location>
</feature>
<dbReference type="Proteomes" id="UP000639643">
    <property type="component" value="Unassembled WGS sequence"/>
</dbReference>
<comment type="caution">
    <text evidence="2">The sequence shown here is derived from an EMBL/GenBank/DDBJ whole genome shotgun (WGS) entry which is preliminary data.</text>
</comment>
<protein>
    <submittedName>
        <fullName evidence="2">Uncharacterized protein</fullName>
    </submittedName>
</protein>
<gene>
    <name evidence="2" type="ORF">CMUS01_09624</name>
</gene>
<dbReference type="AlphaFoldDB" id="A0A8H6K6Q5"/>
<feature type="compositionally biased region" description="Polar residues" evidence="1">
    <location>
        <begin position="1"/>
        <end position="18"/>
    </location>
</feature>
<proteinExistence type="predicted"/>
<evidence type="ECO:0000313" key="2">
    <source>
        <dbReference type="EMBL" id="KAF6825929.1"/>
    </source>
</evidence>
<sequence>MDSQHTSCPSHQPNSADQQPKPPLVERKTPARQDPEHIHQKPKNHEPLETRGLRGGGQSPPSRRGWAGAGLDCGTIAGVILSFFPQLRVLFLSPSSQLVFGVWWAEYGSERRLVLTPILSDFLRLAWLTTTLFSSVVVVRISSTYVDAGPFFVEGRLLLPERACGWKMLWARLFVWRCINHGRHGDMYQDVCENTSLSFGYQSHAPLDASEDGRVQRTLLGLDEVDYVDGSG</sequence>
<dbReference type="EMBL" id="WIGM01000415">
    <property type="protein sequence ID" value="KAF6825929.1"/>
    <property type="molecule type" value="Genomic_DNA"/>
</dbReference>
<evidence type="ECO:0000313" key="3">
    <source>
        <dbReference type="Proteomes" id="UP000639643"/>
    </source>
</evidence>
<feature type="region of interest" description="Disordered" evidence="1">
    <location>
        <begin position="1"/>
        <end position="65"/>
    </location>
</feature>
<organism evidence="2 3">
    <name type="scientific">Colletotrichum musicola</name>
    <dbReference type="NCBI Taxonomy" id="2175873"/>
    <lineage>
        <taxon>Eukaryota</taxon>
        <taxon>Fungi</taxon>
        <taxon>Dikarya</taxon>
        <taxon>Ascomycota</taxon>
        <taxon>Pezizomycotina</taxon>
        <taxon>Sordariomycetes</taxon>
        <taxon>Hypocreomycetidae</taxon>
        <taxon>Glomerellales</taxon>
        <taxon>Glomerellaceae</taxon>
        <taxon>Colletotrichum</taxon>
        <taxon>Colletotrichum orchidearum species complex</taxon>
    </lineage>
</organism>
<accession>A0A8H6K6Q5</accession>
<name>A0A8H6K6Q5_9PEZI</name>
<keyword evidence="3" id="KW-1185">Reference proteome</keyword>